<reference evidence="3 4" key="1">
    <citation type="submission" date="2015-12" db="EMBL/GenBank/DDBJ databases">
        <title>Draft genome of the nematode, Onchocerca flexuosa.</title>
        <authorList>
            <person name="Mitreva M."/>
        </authorList>
    </citation>
    <scope>NUCLEOTIDE SEQUENCE [LARGE SCALE GENOMIC DNA]</scope>
    <source>
        <strain evidence="3">Red Deer</strain>
    </source>
</reference>
<dbReference type="EMBL" id="KZ269982">
    <property type="protein sequence ID" value="OZC11010.1"/>
    <property type="molecule type" value="Genomic_DNA"/>
</dbReference>
<feature type="transmembrane region" description="Helical" evidence="2">
    <location>
        <begin position="150"/>
        <end position="174"/>
    </location>
</feature>
<proteinExistence type="predicted"/>
<gene>
    <name evidence="3" type="ORF">X798_01836</name>
</gene>
<name>A0A238C1W5_9BILA</name>
<feature type="transmembrane region" description="Helical" evidence="2">
    <location>
        <begin position="110"/>
        <end position="130"/>
    </location>
</feature>
<evidence type="ECO:0000256" key="1">
    <source>
        <dbReference type="SAM" id="MobiDB-lite"/>
    </source>
</evidence>
<feature type="transmembrane region" description="Helical" evidence="2">
    <location>
        <begin position="81"/>
        <end position="103"/>
    </location>
</feature>
<evidence type="ECO:0000313" key="4">
    <source>
        <dbReference type="Proteomes" id="UP000242913"/>
    </source>
</evidence>
<keyword evidence="2" id="KW-0472">Membrane</keyword>
<keyword evidence="4" id="KW-1185">Reference proteome</keyword>
<keyword evidence="2" id="KW-0812">Transmembrane</keyword>
<protein>
    <submittedName>
        <fullName evidence="3">Uncharacterized protein</fullName>
    </submittedName>
</protein>
<feature type="transmembrane region" description="Helical" evidence="2">
    <location>
        <begin position="58"/>
        <end position="75"/>
    </location>
</feature>
<dbReference type="AlphaFoldDB" id="A0A238C1W5"/>
<evidence type="ECO:0000313" key="3">
    <source>
        <dbReference type="EMBL" id="OZC11010.1"/>
    </source>
</evidence>
<organism evidence="3 4">
    <name type="scientific">Onchocerca flexuosa</name>
    <dbReference type="NCBI Taxonomy" id="387005"/>
    <lineage>
        <taxon>Eukaryota</taxon>
        <taxon>Metazoa</taxon>
        <taxon>Ecdysozoa</taxon>
        <taxon>Nematoda</taxon>
        <taxon>Chromadorea</taxon>
        <taxon>Rhabditida</taxon>
        <taxon>Spirurina</taxon>
        <taxon>Spiruromorpha</taxon>
        <taxon>Filarioidea</taxon>
        <taxon>Onchocercidae</taxon>
        <taxon>Onchocerca</taxon>
    </lineage>
</organism>
<dbReference type="OrthoDB" id="5828725at2759"/>
<sequence length="217" mass="24836">MQNSQQDFTNITSQSTGSRASSIEDNHPAKQLANYKFPNSYTFFDTVHIKTSATMLTVFYMLLLAIADLIVYTAMTSSSSFTYVSAINAVILLAILLALYGIWKELSLCMLPLIVIQVLLGAMMILTLIFSNFIEFHCFLIEICPGGRFLILTMGSAIFCVLHCYCVIIIWLCWKFFRYLEKKTKLERTWHIETIDDDIDEKILIHNMSFNANFTQC</sequence>
<evidence type="ECO:0000256" key="2">
    <source>
        <dbReference type="SAM" id="Phobius"/>
    </source>
</evidence>
<feature type="region of interest" description="Disordered" evidence="1">
    <location>
        <begin position="1"/>
        <end position="23"/>
    </location>
</feature>
<feature type="compositionally biased region" description="Polar residues" evidence="1">
    <location>
        <begin position="1"/>
        <end position="21"/>
    </location>
</feature>
<dbReference type="Proteomes" id="UP000242913">
    <property type="component" value="Unassembled WGS sequence"/>
</dbReference>
<accession>A0A238C1W5</accession>
<keyword evidence="2" id="KW-1133">Transmembrane helix</keyword>